<reference evidence="1" key="1">
    <citation type="journal article" date="2012" name="Nature">
        <title>The tomato genome sequence provides insights into fleshy fruit evolution.</title>
        <authorList>
            <consortium name="Tomato Genome Consortium"/>
        </authorList>
    </citation>
    <scope>NUCLEOTIDE SEQUENCE [LARGE SCALE GENOMIC DNA]</scope>
    <source>
        <strain evidence="1">cv. Heinz 1706</strain>
    </source>
</reference>
<dbReference type="EnsemblPlants" id="Solyc02g085940.3.1">
    <property type="protein sequence ID" value="Solyc02g085940.3.1"/>
    <property type="gene ID" value="Solyc02g085940.3"/>
</dbReference>
<dbReference type="Gramene" id="Solyc02g085940.3.1">
    <property type="protein sequence ID" value="Solyc02g085940.3.1"/>
    <property type="gene ID" value="Solyc02g085940.3"/>
</dbReference>
<evidence type="ECO:0000313" key="1">
    <source>
        <dbReference type="EnsemblPlants" id="Solyc02g085940.3.1"/>
    </source>
</evidence>
<name>A0A3Q7F7Y6_SOLLC</name>
<sequence>MPLIQKMKGTQQISFGLVSDETDALHLTNIVESDDTDPCLRVSLLCLLHLSQDLGCISAPKHGQLPHGPVSAIVRLTSVSNSKQGTHPFFNRYSISLSNCSSDKSGRYDRVSYFFMLIGGHTYTIINS</sequence>
<dbReference type="Proteomes" id="UP000004994">
    <property type="component" value="Chromosome 2"/>
</dbReference>
<evidence type="ECO:0000313" key="2">
    <source>
        <dbReference type="Proteomes" id="UP000004994"/>
    </source>
</evidence>
<dbReference type="InParanoid" id="A0A3Q7F7Y6"/>
<proteinExistence type="predicted"/>
<keyword evidence="2" id="KW-1185">Reference proteome</keyword>
<reference evidence="1" key="2">
    <citation type="submission" date="2019-01" db="UniProtKB">
        <authorList>
            <consortium name="EnsemblPlants"/>
        </authorList>
    </citation>
    <scope>IDENTIFICATION</scope>
    <source>
        <strain evidence="1">cv. Heinz 1706</strain>
    </source>
</reference>
<dbReference type="AlphaFoldDB" id="A0A3Q7F7Y6"/>
<accession>A0A3Q7F7Y6</accession>
<protein>
    <submittedName>
        <fullName evidence="1">Uncharacterized protein</fullName>
    </submittedName>
</protein>
<organism evidence="1">
    <name type="scientific">Solanum lycopersicum</name>
    <name type="common">Tomato</name>
    <name type="synonym">Lycopersicon esculentum</name>
    <dbReference type="NCBI Taxonomy" id="4081"/>
    <lineage>
        <taxon>Eukaryota</taxon>
        <taxon>Viridiplantae</taxon>
        <taxon>Streptophyta</taxon>
        <taxon>Embryophyta</taxon>
        <taxon>Tracheophyta</taxon>
        <taxon>Spermatophyta</taxon>
        <taxon>Magnoliopsida</taxon>
        <taxon>eudicotyledons</taxon>
        <taxon>Gunneridae</taxon>
        <taxon>Pentapetalae</taxon>
        <taxon>asterids</taxon>
        <taxon>lamiids</taxon>
        <taxon>Solanales</taxon>
        <taxon>Solanaceae</taxon>
        <taxon>Solanoideae</taxon>
        <taxon>Solaneae</taxon>
        <taxon>Solanum</taxon>
        <taxon>Solanum subgen. Lycopersicon</taxon>
    </lineage>
</organism>